<proteinExistence type="predicted"/>
<evidence type="ECO:0000313" key="2">
    <source>
        <dbReference type="Proteomes" id="UP001156932"/>
    </source>
</evidence>
<reference evidence="1 2" key="1">
    <citation type="submission" date="2022-10" db="EMBL/GenBank/DDBJ databases">
        <title>Evolutionary Diversification of Methanotrophic Ca. Methanophagales (ANME-1) and Their Expansive Virome.</title>
        <authorList>
            <person name="Laso-Perez R."/>
            <person name="Wu F."/>
            <person name="Cremiere A."/>
            <person name="Speth D.R."/>
            <person name="Magyar J.S."/>
            <person name="Krupovic M."/>
            <person name="Orphan V.J."/>
        </authorList>
    </citation>
    <scope>NUCLEOTIDE SEQUENCE [LARGE SCALE GENOMIC DNA]</scope>
</reference>
<organism evidence="1 2">
    <name type="scientific">Methanophagales virus GBV303</name>
    <dbReference type="NCBI Taxonomy" id="2986514"/>
    <lineage>
        <taxon>Viruses</taxon>
        <taxon>Viruses incertae sedis</taxon>
        <taxon>Itzamnaviridae</taxon>
        <taxon>Demiitzamnavirus</taxon>
        <taxon>Demiitzamnavirus mexicoense</taxon>
    </lineage>
</organism>
<keyword evidence="2" id="KW-1185">Reference proteome</keyword>
<protein>
    <submittedName>
        <fullName evidence="1">Uncharacterized protein</fullName>
    </submittedName>
</protein>
<dbReference type="Proteomes" id="UP001156932">
    <property type="component" value="Segment"/>
</dbReference>
<accession>A0A9E8V9T1</accession>
<dbReference type="EMBL" id="OP880254">
    <property type="protein sequence ID" value="WAE39679.1"/>
    <property type="molecule type" value="Genomic_DNA"/>
</dbReference>
<evidence type="ECO:0000313" key="1">
    <source>
        <dbReference type="EMBL" id="WAE39679.1"/>
    </source>
</evidence>
<sequence>MELRTKEYKFNDGEKKVEYVIPPTNTPFFSVVFSKKGEVRMIAIHQRVLEYHEAVVLMSLLCGVIKNEERIQ</sequence>
<name>A0A9E8V9T1_9VIRU</name>
<gene>
    <name evidence="1" type="ORF">NNKAGPMP_00043</name>
</gene>